<dbReference type="InterPro" id="IPR011761">
    <property type="entry name" value="ATP-grasp"/>
</dbReference>
<feature type="domain" description="Lipoyl-binding" evidence="8">
    <location>
        <begin position="252"/>
        <end position="329"/>
    </location>
</feature>
<evidence type="ECO:0000256" key="7">
    <source>
        <dbReference type="SAM" id="MobiDB-lite"/>
    </source>
</evidence>
<dbReference type="InterPro" id="IPR011054">
    <property type="entry name" value="Rudment_hybrid_motif"/>
</dbReference>
<feature type="domain" description="Biotin carboxylation" evidence="10">
    <location>
        <begin position="1"/>
        <end position="193"/>
    </location>
</feature>
<dbReference type="InterPro" id="IPR005479">
    <property type="entry name" value="CPAse_ATP-bd"/>
</dbReference>
<dbReference type="PROSITE" id="PS50968">
    <property type="entry name" value="BIOTINYL_LIPOYL"/>
    <property type="match status" value="1"/>
</dbReference>
<dbReference type="InterPro" id="IPR011053">
    <property type="entry name" value="Single_hybrid_motif"/>
</dbReference>
<dbReference type="PROSITE" id="PS00867">
    <property type="entry name" value="CPSASE_2"/>
    <property type="match status" value="1"/>
</dbReference>
<dbReference type="PANTHER" id="PTHR18866">
    <property type="entry name" value="CARBOXYLASE:PYRUVATE/ACETYL-COA/PROPIONYL-COA CARBOXYLASE"/>
    <property type="match status" value="1"/>
</dbReference>
<dbReference type="SUPFAM" id="SSF51246">
    <property type="entry name" value="Rudiment single hybrid motif"/>
    <property type="match status" value="1"/>
</dbReference>
<dbReference type="Proteomes" id="UP001595851">
    <property type="component" value="Unassembled WGS sequence"/>
</dbReference>
<evidence type="ECO:0000259" key="10">
    <source>
        <dbReference type="PROSITE" id="PS50979"/>
    </source>
</evidence>
<evidence type="ECO:0000259" key="8">
    <source>
        <dbReference type="PROSITE" id="PS50968"/>
    </source>
</evidence>
<evidence type="ECO:0000256" key="2">
    <source>
        <dbReference type="ARBA" id="ARBA00022598"/>
    </source>
</evidence>
<dbReference type="SMART" id="SM00878">
    <property type="entry name" value="Biotin_carb_C"/>
    <property type="match status" value="1"/>
</dbReference>
<dbReference type="Pfam" id="PF02785">
    <property type="entry name" value="Biotin_carb_C"/>
    <property type="match status" value="1"/>
</dbReference>
<dbReference type="Gene3D" id="2.40.50.100">
    <property type="match status" value="1"/>
</dbReference>
<dbReference type="Pfam" id="PF02786">
    <property type="entry name" value="CPSase_L_D2"/>
    <property type="match status" value="1"/>
</dbReference>
<evidence type="ECO:0000256" key="1">
    <source>
        <dbReference type="ARBA" id="ARBA00013263"/>
    </source>
</evidence>
<sequence length="332" mass="35061">EALLRDSSKAILREAGYVGAGTCEFLVGQDGTISFLEVNTRLQVEHPVTEEVSGVDLVREMFRIADGEALGYDDPVLRGHSIEFRINAEDPGRGFLPAPGTITRWRAPSGPGVRLDSGYEQGETVPGSYDSLVAKLIVTGATREQALQRARRALAEFEISGMPTVLPFHRAVVTDPAFTAEPFTVHTRWIETEFDNQIAPYAGPIATEEPGQRERVTVEVAGKRLEVVLPAGFRTGGGTDAKKPAAGRRAKKATAPAAGGDSLVSPMQGTIVKVVAADGDTVTAGDTIVVLEAMKMEQPLTAHKDGTVVGMNAEAGATVAAGAAICEIKDPS</sequence>
<dbReference type="SUPFAM" id="SSF51230">
    <property type="entry name" value="Single hybrid motif"/>
    <property type="match status" value="1"/>
</dbReference>
<evidence type="ECO:0000256" key="6">
    <source>
        <dbReference type="PROSITE-ProRule" id="PRU00409"/>
    </source>
</evidence>
<comment type="caution">
    <text evidence="11">The sequence shown here is derived from an EMBL/GenBank/DDBJ whole genome shotgun (WGS) entry which is preliminary data.</text>
</comment>
<evidence type="ECO:0000313" key="11">
    <source>
        <dbReference type="EMBL" id="MFC4015217.1"/>
    </source>
</evidence>
<organism evidence="11 12">
    <name type="scientific">Nonomuraea purpurea</name>
    <dbReference type="NCBI Taxonomy" id="1849276"/>
    <lineage>
        <taxon>Bacteria</taxon>
        <taxon>Bacillati</taxon>
        <taxon>Actinomycetota</taxon>
        <taxon>Actinomycetes</taxon>
        <taxon>Streptosporangiales</taxon>
        <taxon>Streptosporangiaceae</taxon>
        <taxon>Nonomuraea</taxon>
    </lineage>
</organism>
<dbReference type="InterPro" id="IPR011764">
    <property type="entry name" value="Biotin_carboxylation_dom"/>
</dbReference>
<dbReference type="PROSITE" id="PS00188">
    <property type="entry name" value="BIOTIN"/>
    <property type="match status" value="1"/>
</dbReference>
<dbReference type="SUPFAM" id="SSF56059">
    <property type="entry name" value="Glutathione synthetase ATP-binding domain-like"/>
    <property type="match status" value="1"/>
</dbReference>
<accession>A0ABV8GR89</accession>
<protein>
    <recommendedName>
        <fullName evidence="1">biotin carboxylase</fullName>
        <ecNumber evidence="1">6.3.4.14</ecNumber>
    </recommendedName>
</protein>
<evidence type="ECO:0000256" key="3">
    <source>
        <dbReference type="ARBA" id="ARBA00022741"/>
    </source>
</evidence>
<dbReference type="CDD" id="cd06850">
    <property type="entry name" value="biotinyl_domain"/>
    <property type="match status" value="1"/>
</dbReference>
<dbReference type="InterPro" id="IPR005482">
    <property type="entry name" value="Biotin_COase_C"/>
</dbReference>
<dbReference type="EMBL" id="JBHSBI010000042">
    <property type="protein sequence ID" value="MFC4015217.1"/>
    <property type="molecule type" value="Genomic_DNA"/>
</dbReference>
<name>A0ABV8GR89_9ACTN</name>
<feature type="region of interest" description="Disordered" evidence="7">
    <location>
        <begin position="236"/>
        <end position="261"/>
    </location>
</feature>
<dbReference type="PANTHER" id="PTHR18866:SF33">
    <property type="entry name" value="METHYLCROTONOYL-COA CARBOXYLASE SUBUNIT ALPHA, MITOCHONDRIAL-RELATED"/>
    <property type="match status" value="1"/>
</dbReference>
<proteinExistence type="predicted"/>
<dbReference type="PROSITE" id="PS50979">
    <property type="entry name" value="BC"/>
    <property type="match status" value="1"/>
</dbReference>
<keyword evidence="3 6" id="KW-0547">Nucleotide-binding</keyword>
<reference evidence="12" key="1">
    <citation type="journal article" date="2019" name="Int. J. Syst. Evol. Microbiol.">
        <title>The Global Catalogue of Microorganisms (GCM) 10K type strain sequencing project: providing services to taxonomists for standard genome sequencing and annotation.</title>
        <authorList>
            <consortium name="The Broad Institute Genomics Platform"/>
            <consortium name="The Broad Institute Genome Sequencing Center for Infectious Disease"/>
            <person name="Wu L."/>
            <person name="Ma J."/>
        </authorList>
    </citation>
    <scope>NUCLEOTIDE SEQUENCE [LARGE SCALE GENOMIC DNA]</scope>
    <source>
        <strain evidence="12">TBRC 1276</strain>
    </source>
</reference>
<dbReference type="InterPro" id="IPR001882">
    <property type="entry name" value="Biotin_BS"/>
</dbReference>
<dbReference type="InterPro" id="IPR000089">
    <property type="entry name" value="Biotin_lipoyl"/>
</dbReference>
<keyword evidence="5" id="KW-0092">Biotin</keyword>
<evidence type="ECO:0000256" key="4">
    <source>
        <dbReference type="ARBA" id="ARBA00022840"/>
    </source>
</evidence>
<keyword evidence="4 6" id="KW-0067">ATP-binding</keyword>
<evidence type="ECO:0000313" key="12">
    <source>
        <dbReference type="Proteomes" id="UP001595851"/>
    </source>
</evidence>
<evidence type="ECO:0000259" key="9">
    <source>
        <dbReference type="PROSITE" id="PS50975"/>
    </source>
</evidence>
<dbReference type="PROSITE" id="PS50975">
    <property type="entry name" value="ATP_GRASP"/>
    <property type="match status" value="1"/>
</dbReference>
<evidence type="ECO:0000256" key="5">
    <source>
        <dbReference type="ARBA" id="ARBA00023267"/>
    </source>
</evidence>
<dbReference type="RefSeq" id="WP_379535037.1">
    <property type="nucleotide sequence ID" value="NZ_JBHSBI010000042.1"/>
</dbReference>
<dbReference type="InterPro" id="IPR050856">
    <property type="entry name" value="Biotin_carboxylase_complex"/>
</dbReference>
<keyword evidence="12" id="KW-1185">Reference proteome</keyword>
<feature type="non-terminal residue" evidence="11">
    <location>
        <position position="1"/>
    </location>
</feature>
<dbReference type="Pfam" id="PF00364">
    <property type="entry name" value="Biotin_lipoyl"/>
    <property type="match status" value="1"/>
</dbReference>
<dbReference type="Gene3D" id="3.30.470.20">
    <property type="entry name" value="ATP-grasp fold, B domain"/>
    <property type="match status" value="1"/>
</dbReference>
<gene>
    <name evidence="11" type="ORF">ACFOY2_48945</name>
</gene>
<dbReference type="EC" id="6.3.4.14" evidence="1"/>
<feature type="domain" description="ATP-grasp" evidence="9">
    <location>
        <begin position="4"/>
        <end position="66"/>
    </location>
</feature>
<keyword evidence="2" id="KW-0436">Ligase</keyword>